<evidence type="ECO:0000259" key="6">
    <source>
        <dbReference type="PROSITE" id="PS50850"/>
    </source>
</evidence>
<evidence type="ECO:0000256" key="4">
    <source>
        <dbReference type="ARBA" id="ARBA00023136"/>
    </source>
</evidence>
<feature type="transmembrane region" description="Helical" evidence="5">
    <location>
        <begin position="349"/>
        <end position="370"/>
    </location>
</feature>
<gene>
    <name evidence="7" type="ORF">GCM10010964_21770</name>
</gene>
<evidence type="ECO:0000313" key="7">
    <source>
        <dbReference type="EMBL" id="GGG33517.1"/>
    </source>
</evidence>
<dbReference type="InterPro" id="IPR005829">
    <property type="entry name" value="Sugar_transporter_CS"/>
</dbReference>
<dbReference type="InterPro" id="IPR020846">
    <property type="entry name" value="MFS_dom"/>
</dbReference>
<dbReference type="Pfam" id="PF07690">
    <property type="entry name" value="MFS_1"/>
    <property type="match status" value="1"/>
</dbReference>
<dbReference type="GO" id="GO:0022857">
    <property type="term" value="F:transmembrane transporter activity"/>
    <property type="evidence" value="ECO:0007669"/>
    <property type="project" value="InterPro"/>
</dbReference>
<dbReference type="AlphaFoldDB" id="A0A8J3ECD5"/>
<feature type="transmembrane region" description="Helical" evidence="5">
    <location>
        <begin position="20"/>
        <end position="41"/>
    </location>
</feature>
<keyword evidence="4 5" id="KW-0472">Membrane</keyword>
<dbReference type="InterPro" id="IPR011701">
    <property type="entry name" value="MFS"/>
</dbReference>
<feature type="transmembrane region" description="Helical" evidence="5">
    <location>
        <begin position="478"/>
        <end position="498"/>
    </location>
</feature>
<name>A0A8J3ECD5_9PROT</name>
<evidence type="ECO:0000313" key="8">
    <source>
        <dbReference type="Proteomes" id="UP000597507"/>
    </source>
</evidence>
<dbReference type="RefSeq" id="WP_188900038.1">
    <property type="nucleotide sequence ID" value="NZ_BMKS01000005.1"/>
</dbReference>
<dbReference type="PANTHER" id="PTHR23501">
    <property type="entry name" value="MAJOR FACILITATOR SUPERFAMILY"/>
    <property type="match status" value="1"/>
</dbReference>
<feature type="transmembrane region" description="Helical" evidence="5">
    <location>
        <begin position="142"/>
        <end position="164"/>
    </location>
</feature>
<keyword evidence="3 5" id="KW-1133">Transmembrane helix</keyword>
<dbReference type="Gene3D" id="1.20.1720.10">
    <property type="entry name" value="Multidrug resistance protein D"/>
    <property type="match status" value="1"/>
</dbReference>
<evidence type="ECO:0000256" key="3">
    <source>
        <dbReference type="ARBA" id="ARBA00022989"/>
    </source>
</evidence>
<dbReference type="PROSITE" id="PS50850">
    <property type="entry name" value="MFS"/>
    <property type="match status" value="1"/>
</dbReference>
<reference evidence="7 8" key="1">
    <citation type="journal article" date="2014" name="Int. J. Syst. Evol. Microbiol.">
        <title>Complete genome sequence of Corynebacterium casei LMG S-19264T (=DSM 44701T), isolated from a smear-ripened cheese.</title>
        <authorList>
            <consortium name="US DOE Joint Genome Institute (JGI-PGF)"/>
            <person name="Walter F."/>
            <person name="Albersmeier A."/>
            <person name="Kalinowski J."/>
            <person name="Ruckert C."/>
        </authorList>
    </citation>
    <scope>NUCLEOTIDE SEQUENCE [LARGE SCALE GENOMIC DNA]</scope>
    <source>
        <strain evidence="7 8">CGMCC 1.16330</strain>
    </source>
</reference>
<keyword evidence="8" id="KW-1185">Reference proteome</keyword>
<organism evidence="7 8">
    <name type="scientific">Caldovatus sediminis</name>
    <dbReference type="NCBI Taxonomy" id="2041189"/>
    <lineage>
        <taxon>Bacteria</taxon>
        <taxon>Pseudomonadati</taxon>
        <taxon>Pseudomonadota</taxon>
        <taxon>Alphaproteobacteria</taxon>
        <taxon>Acetobacterales</taxon>
        <taxon>Roseomonadaceae</taxon>
        <taxon>Caldovatus</taxon>
    </lineage>
</organism>
<dbReference type="PANTHER" id="PTHR23501:SF197">
    <property type="entry name" value="COMD"/>
    <property type="match status" value="1"/>
</dbReference>
<dbReference type="Proteomes" id="UP000597507">
    <property type="component" value="Unassembled WGS sequence"/>
</dbReference>
<feature type="domain" description="Major facilitator superfamily (MFS) profile" evidence="6">
    <location>
        <begin position="19"/>
        <end position="505"/>
    </location>
</feature>
<dbReference type="InterPro" id="IPR036259">
    <property type="entry name" value="MFS_trans_sf"/>
</dbReference>
<evidence type="ECO:0000256" key="1">
    <source>
        <dbReference type="ARBA" id="ARBA00004141"/>
    </source>
</evidence>
<feature type="transmembrane region" description="Helical" evidence="5">
    <location>
        <begin position="376"/>
        <end position="399"/>
    </location>
</feature>
<protein>
    <submittedName>
        <fullName evidence="7">MFS transporter</fullName>
    </submittedName>
</protein>
<dbReference type="EMBL" id="BMKS01000005">
    <property type="protein sequence ID" value="GGG33517.1"/>
    <property type="molecule type" value="Genomic_DNA"/>
</dbReference>
<feature type="transmembrane region" description="Helical" evidence="5">
    <location>
        <begin position="53"/>
        <end position="72"/>
    </location>
</feature>
<feature type="transmembrane region" description="Helical" evidence="5">
    <location>
        <begin position="283"/>
        <end position="307"/>
    </location>
</feature>
<feature type="transmembrane region" description="Helical" evidence="5">
    <location>
        <begin position="84"/>
        <end position="103"/>
    </location>
</feature>
<dbReference type="Gene3D" id="1.20.1250.20">
    <property type="entry name" value="MFS general substrate transporter like domains"/>
    <property type="match status" value="1"/>
</dbReference>
<evidence type="ECO:0000256" key="5">
    <source>
        <dbReference type="SAM" id="Phobius"/>
    </source>
</evidence>
<comment type="caution">
    <text evidence="7">The sequence shown here is derived from an EMBL/GenBank/DDBJ whole genome shotgun (WGS) entry which is preliminary data.</text>
</comment>
<evidence type="ECO:0000256" key="2">
    <source>
        <dbReference type="ARBA" id="ARBA00022692"/>
    </source>
</evidence>
<feature type="transmembrane region" description="Helical" evidence="5">
    <location>
        <begin position="319"/>
        <end position="342"/>
    </location>
</feature>
<dbReference type="GO" id="GO:0005886">
    <property type="term" value="C:plasma membrane"/>
    <property type="evidence" value="ECO:0007669"/>
    <property type="project" value="TreeGrafter"/>
</dbReference>
<comment type="subcellular location">
    <subcellularLocation>
        <location evidence="1">Membrane</location>
        <topology evidence="1">Multi-pass membrane protein</topology>
    </subcellularLocation>
</comment>
<proteinExistence type="predicted"/>
<keyword evidence="2 5" id="KW-0812">Transmembrane</keyword>
<dbReference type="PROSITE" id="PS00217">
    <property type="entry name" value="SUGAR_TRANSPORT_2"/>
    <property type="match status" value="1"/>
</dbReference>
<feature type="transmembrane region" description="Helical" evidence="5">
    <location>
        <begin position="420"/>
        <end position="440"/>
    </location>
</feature>
<dbReference type="SUPFAM" id="SSF103473">
    <property type="entry name" value="MFS general substrate transporter"/>
    <property type="match status" value="1"/>
</dbReference>
<sequence length="505" mass="50985">MSGTAPLSPAELRRRFLRHFPAAGTAIFLAALDQTIVATALPAIAAELGEVERLSWVVVGYLLATTLAAPVYGKLGDAFGRRRMMLVALGVTAAGSVLCALAPGLTLLAVARLVQGFGGGGLIALAQALIGEAIPPRERIRFQAWFGSTYVVANALGPLVGGMLTQHFGWRAVFLVNLPVAAVAAGLTLRLRPPPEAAADDAAREAAPRRAFRADWAGLALFVAFVVPTMLALERAQKLSAEALPFGLACAAVAAAALALLVRQERRAADPLLPLNLLAIPAIWRGDAIAASVGAALVGLITFVPVYLEVVRGIGPAQIGLAMLPLAAGGSVGALAIGRLVAWSGRTMVFPAIGMGVAAALLAVVAFAVGSIPTGALPWVLGVAAFGLGTSFPVVQTTVQVAAGRERLGQAAASLQFARALGSAAGTALMGVALFATLAATDPGAAALFARRVGGGAAALATMTEAERAALAGALAGGFRAAFLVAALVAAAGAWLAARAPDRRL</sequence>
<feature type="transmembrane region" description="Helical" evidence="5">
    <location>
        <begin position="109"/>
        <end position="130"/>
    </location>
</feature>
<feature type="transmembrane region" description="Helical" evidence="5">
    <location>
        <begin position="170"/>
        <end position="191"/>
    </location>
</feature>
<feature type="transmembrane region" description="Helical" evidence="5">
    <location>
        <begin position="212"/>
        <end position="231"/>
    </location>
</feature>
<accession>A0A8J3ECD5</accession>
<feature type="transmembrane region" description="Helical" evidence="5">
    <location>
        <begin position="243"/>
        <end position="262"/>
    </location>
</feature>